<comment type="caution">
    <text evidence="1">The sequence shown here is derived from an EMBL/GenBank/DDBJ whole genome shotgun (WGS) entry which is preliminary data.</text>
</comment>
<evidence type="ECO:0000313" key="1">
    <source>
        <dbReference type="EMBL" id="KWA70501.1"/>
    </source>
</evidence>
<accession>A0A119H6Z6</accession>
<dbReference type="AlphaFoldDB" id="A0A119H6Z6"/>
<protein>
    <submittedName>
        <fullName evidence="1">Uncharacterized protein</fullName>
    </submittedName>
</protein>
<reference evidence="1 2" key="1">
    <citation type="submission" date="2015-11" db="EMBL/GenBank/DDBJ databases">
        <title>Expanding the genomic diversity of Burkholderia species for the development of highly accurate diagnostics.</title>
        <authorList>
            <person name="Sahl J."/>
            <person name="Keim P."/>
            <person name="Wagner D."/>
        </authorList>
    </citation>
    <scope>NUCLEOTIDE SEQUENCE [LARGE SCALE GENOMIC DNA]</scope>
    <source>
        <strain evidence="1 2">MSMB2087WGS</strain>
    </source>
</reference>
<gene>
    <name evidence="1" type="ORF">WL29_08200</name>
</gene>
<evidence type="ECO:0000313" key="2">
    <source>
        <dbReference type="Proteomes" id="UP000060630"/>
    </source>
</evidence>
<organism evidence="1 2">
    <name type="scientific">Burkholderia ubonensis</name>
    <dbReference type="NCBI Taxonomy" id="101571"/>
    <lineage>
        <taxon>Bacteria</taxon>
        <taxon>Pseudomonadati</taxon>
        <taxon>Pseudomonadota</taxon>
        <taxon>Betaproteobacteria</taxon>
        <taxon>Burkholderiales</taxon>
        <taxon>Burkholderiaceae</taxon>
        <taxon>Burkholderia</taxon>
        <taxon>Burkholderia cepacia complex</taxon>
    </lineage>
</organism>
<dbReference type="EMBL" id="LPHD01000214">
    <property type="protein sequence ID" value="KWA70501.1"/>
    <property type="molecule type" value="Genomic_DNA"/>
</dbReference>
<name>A0A119H6Z6_9BURK</name>
<dbReference type="Proteomes" id="UP000060630">
    <property type="component" value="Unassembled WGS sequence"/>
</dbReference>
<sequence>MSYDHDGIAPFETFRNDRIESHHGAAVHRYIVLRVIGRNALAALASAFGPSYAHSPYAHTIIDLIETSDFYMNGFARGAAQRDKMDSPLWNAMSAARVLISIATDETAKRAERIAAAKELNVLYGITIIDDKGNTRRSMTLDELLKMTPTSNADAHKAH</sequence>
<dbReference type="RefSeq" id="WP_059655125.1">
    <property type="nucleotide sequence ID" value="NZ_LOXJ01000031.1"/>
</dbReference>
<proteinExistence type="predicted"/>